<dbReference type="Proteomes" id="UP000765509">
    <property type="component" value="Unassembled WGS sequence"/>
</dbReference>
<evidence type="ECO:0000313" key="13">
    <source>
        <dbReference type="Proteomes" id="UP000765509"/>
    </source>
</evidence>
<keyword evidence="8 10" id="KW-0560">Oxidoreductase</keyword>
<evidence type="ECO:0000256" key="1">
    <source>
        <dbReference type="ARBA" id="ARBA00001974"/>
    </source>
</evidence>
<evidence type="ECO:0000256" key="8">
    <source>
        <dbReference type="ARBA" id="ARBA00023002"/>
    </source>
</evidence>
<evidence type="ECO:0000256" key="10">
    <source>
        <dbReference type="RuleBase" id="RU367121"/>
    </source>
</evidence>
<reference evidence="12" key="1">
    <citation type="submission" date="2021-03" db="EMBL/GenBank/DDBJ databases">
        <title>Draft genome sequence of rust myrtle Austropuccinia psidii MF-1, a brazilian biotype.</title>
        <authorList>
            <person name="Quecine M.C."/>
            <person name="Pachon D.M.R."/>
            <person name="Bonatelli M.L."/>
            <person name="Correr F.H."/>
            <person name="Franceschini L.M."/>
            <person name="Leite T.F."/>
            <person name="Margarido G.R.A."/>
            <person name="Almeida C.A."/>
            <person name="Ferrarezi J.A."/>
            <person name="Labate C.A."/>
        </authorList>
    </citation>
    <scope>NUCLEOTIDE SEQUENCE</scope>
    <source>
        <strain evidence="12">MF-1</strain>
    </source>
</reference>
<dbReference type="AlphaFoldDB" id="A0A9Q3F933"/>
<evidence type="ECO:0000256" key="9">
    <source>
        <dbReference type="ARBA" id="ARBA00023136"/>
    </source>
</evidence>
<comment type="cofactor">
    <cofactor evidence="1 10">
        <name>FAD</name>
        <dbReference type="ChEBI" id="CHEBI:57692"/>
    </cofactor>
</comment>
<feature type="transmembrane region" description="Helical" evidence="10">
    <location>
        <begin position="479"/>
        <end position="497"/>
    </location>
</feature>
<name>A0A9Q3F933_9BASI</name>
<dbReference type="GO" id="GO:0006696">
    <property type="term" value="P:ergosterol biosynthetic process"/>
    <property type="evidence" value="ECO:0007669"/>
    <property type="project" value="TreeGrafter"/>
</dbReference>
<dbReference type="InterPro" id="IPR040125">
    <property type="entry name" value="Squalene_monox"/>
</dbReference>
<comment type="catalytic activity">
    <reaction evidence="10">
        <text>squalene + reduced [NADPH--hemoprotein reductase] + O2 = (S)-2,3-epoxysqualene + oxidized [NADPH--hemoprotein reductase] + H2O + H(+)</text>
        <dbReference type="Rhea" id="RHEA:25282"/>
        <dbReference type="Rhea" id="RHEA-COMP:11964"/>
        <dbReference type="Rhea" id="RHEA-COMP:11965"/>
        <dbReference type="ChEBI" id="CHEBI:15377"/>
        <dbReference type="ChEBI" id="CHEBI:15378"/>
        <dbReference type="ChEBI" id="CHEBI:15379"/>
        <dbReference type="ChEBI" id="CHEBI:15440"/>
        <dbReference type="ChEBI" id="CHEBI:15441"/>
        <dbReference type="ChEBI" id="CHEBI:57618"/>
        <dbReference type="ChEBI" id="CHEBI:58210"/>
        <dbReference type="EC" id="1.14.14.17"/>
    </reaction>
</comment>
<keyword evidence="10" id="KW-1133">Transmembrane helix</keyword>
<evidence type="ECO:0000256" key="5">
    <source>
        <dbReference type="ARBA" id="ARBA00022630"/>
    </source>
</evidence>
<feature type="transmembrane region" description="Helical" evidence="10">
    <location>
        <begin position="509"/>
        <end position="527"/>
    </location>
</feature>
<dbReference type="EC" id="1.14.14.17" evidence="4 10"/>
<proteinExistence type="inferred from homology"/>
<keyword evidence="10" id="KW-0812">Transmembrane</keyword>
<dbReference type="InterPro" id="IPR036188">
    <property type="entry name" value="FAD/NAD-bd_sf"/>
</dbReference>
<dbReference type="GO" id="GO:0004506">
    <property type="term" value="F:squalene monooxygenase activity"/>
    <property type="evidence" value="ECO:0007669"/>
    <property type="project" value="UniProtKB-UniRule"/>
</dbReference>
<keyword evidence="9 10" id="KW-0472">Membrane</keyword>
<gene>
    <name evidence="12" type="ORF">O181_072670</name>
</gene>
<dbReference type="SUPFAM" id="SSF51905">
    <property type="entry name" value="FAD/NAD(P)-binding domain"/>
    <property type="match status" value="1"/>
</dbReference>
<dbReference type="GO" id="GO:0050660">
    <property type="term" value="F:flavin adenine dinucleotide binding"/>
    <property type="evidence" value="ECO:0007669"/>
    <property type="project" value="UniProtKB-UniRule"/>
</dbReference>
<protein>
    <recommendedName>
        <fullName evidence="4 10">Squalene monooxygenase</fullName>
        <ecNumber evidence="4 10">1.14.14.17</ecNumber>
    </recommendedName>
</protein>
<evidence type="ECO:0000313" key="12">
    <source>
        <dbReference type="EMBL" id="MBW0532955.1"/>
    </source>
</evidence>
<keyword evidence="6 10" id="KW-0274">FAD</keyword>
<dbReference type="EMBL" id="AVOT02038150">
    <property type="protein sequence ID" value="MBW0532955.1"/>
    <property type="molecule type" value="Genomic_DNA"/>
</dbReference>
<keyword evidence="7" id="KW-0492">Microsome</keyword>
<comment type="similarity">
    <text evidence="3 10">Belongs to the squalene monooxygenase family.</text>
</comment>
<dbReference type="InterPro" id="IPR013698">
    <property type="entry name" value="Squalene_epoxidase"/>
</dbReference>
<dbReference type="PANTHER" id="PTHR10835:SF0">
    <property type="entry name" value="SQUALENE MONOOXYGENASE"/>
    <property type="match status" value="1"/>
</dbReference>
<keyword evidence="5 10" id="KW-0285">Flavoprotein</keyword>
<evidence type="ECO:0000256" key="7">
    <source>
        <dbReference type="ARBA" id="ARBA00022848"/>
    </source>
</evidence>
<organism evidence="12 13">
    <name type="scientific">Austropuccinia psidii MF-1</name>
    <dbReference type="NCBI Taxonomy" id="1389203"/>
    <lineage>
        <taxon>Eukaryota</taxon>
        <taxon>Fungi</taxon>
        <taxon>Dikarya</taxon>
        <taxon>Basidiomycota</taxon>
        <taxon>Pucciniomycotina</taxon>
        <taxon>Pucciniomycetes</taxon>
        <taxon>Pucciniales</taxon>
        <taxon>Sphaerophragmiaceae</taxon>
        <taxon>Austropuccinia</taxon>
    </lineage>
</organism>
<keyword evidence="10" id="KW-0256">Endoplasmic reticulum</keyword>
<comment type="subcellular location">
    <subcellularLocation>
        <location evidence="10">Endoplasmic reticulum membrane</location>
        <topology evidence="10">Multi-pass membrane protein</topology>
    </subcellularLocation>
    <subcellularLocation>
        <location evidence="2">Microsome membrane</location>
        <topology evidence="2">Multi-pass membrane protein</topology>
    </subcellularLocation>
</comment>
<dbReference type="PANTHER" id="PTHR10835">
    <property type="entry name" value="SQUALENE MONOOXYGENASE"/>
    <property type="match status" value="1"/>
</dbReference>
<sequence>MPDIQSYTALPSSSISSALSKPYDAIIIGAGVAGSALAYALTDPSRTKSRQSPPEVLIIERDLSPPDRIVGELLQPGGCLAAKRLGLSDCLDNIDAVEVNGYGVFWQSPQAASSKNTGLKLSYPLESVKMGWTDGVLWGGKASQGRINYQQGRSFHHGRFVQRLRWKAQSRASVTVLQAPATDLVCCSTTNQVIGVTVRASDDQLVSFYAPITFVADGCFSKFRRIIAPDRFKQPQVRSHFVGLLLDTPDPLDCLPFPGHGHVILAKRSPTEQLQPGEPQPVGPVLIYQIGCAETRMLVDVPGGKVPSIGNGNLKCYLERQVGPLLPHSLLKTFHATLDSNDPVHRLRVMPNSYLPSHRQENSPGVVMIGDSLNMRHPLTGGGMTVALLDVEIISNLLGELEDFEDWSLIEQRLAIWHQQRKGASTCVNVLAQALYSLFGAQDQNLEILKEGCFRYFELGGKNVSEPISLLSALVPSPLLLCYHFFSVAFYSIYIMITQNPLVALAPQKILAVFWTASITILPVLWAEC</sequence>
<dbReference type="Pfam" id="PF08491">
    <property type="entry name" value="SE"/>
    <property type="match status" value="1"/>
</dbReference>
<evidence type="ECO:0000256" key="3">
    <source>
        <dbReference type="ARBA" id="ARBA00008802"/>
    </source>
</evidence>
<evidence type="ECO:0000256" key="4">
    <source>
        <dbReference type="ARBA" id="ARBA00012312"/>
    </source>
</evidence>
<feature type="domain" description="Squalene epoxidase" evidence="11">
    <location>
        <begin position="210"/>
        <end position="505"/>
    </location>
</feature>
<accession>A0A9Q3F933</accession>
<comment type="function">
    <text evidence="10">Catalyzes the stereospecific oxidation of squalene to (S)-2,3-epoxysqualene, and is considered to be a rate-limiting enzyme in steroid biosynthesis.</text>
</comment>
<evidence type="ECO:0000259" key="11">
    <source>
        <dbReference type="Pfam" id="PF08491"/>
    </source>
</evidence>
<dbReference type="GO" id="GO:0005789">
    <property type="term" value="C:endoplasmic reticulum membrane"/>
    <property type="evidence" value="ECO:0007669"/>
    <property type="project" value="UniProtKB-SubCell"/>
</dbReference>
<keyword evidence="13" id="KW-1185">Reference proteome</keyword>
<evidence type="ECO:0000256" key="6">
    <source>
        <dbReference type="ARBA" id="ARBA00022827"/>
    </source>
</evidence>
<comment type="caution">
    <text evidence="12">The sequence shown here is derived from an EMBL/GenBank/DDBJ whole genome shotgun (WGS) entry which is preliminary data.</text>
</comment>
<dbReference type="Gene3D" id="3.50.50.60">
    <property type="entry name" value="FAD/NAD(P)-binding domain"/>
    <property type="match status" value="2"/>
</dbReference>
<dbReference type="OrthoDB" id="1678617at2759"/>
<evidence type="ECO:0000256" key="2">
    <source>
        <dbReference type="ARBA" id="ARBA00004154"/>
    </source>
</evidence>